<dbReference type="RefSeq" id="XP_038780874.1">
    <property type="nucleotide sequence ID" value="XM_038924946.1"/>
</dbReference>
<keyword evidence="1" id="KW-1133">Transmembrane helix</keyword>
<evidence type="ECO:0000313" key="3">
    <source>
        <dbReference type="Proteomes" id="UP000662931"/>
    </source>
</evidence>
<reference evidence="2" key="1">
    <citation type="submission" date="2020-10" db="EMBL/GenBank/DDBJ databases">
        <authorList>
            <person name="Roach M.J.R."/>
        </authorList>
    </citation>
    <scope>NUCLEOTIDE SEQUENCE</scope>
    <source>
        <strain evidence="2">CBS 1945</strain>
    </source>
</reference>
<dbReference type="KEGG" id="bnn:FOA43_004717"/>
<dbReference type="Proteomes" id="UP000662931">
    <property type="component" value="Chromosome 4"/>
</dbReference>
<dbReference type="EMBL" id="CP064815">
    <property type="protein sequence ID" value="QPG77309.1"/>
    <property type="molecule type" value="Genomic_DNA"/>
</dbReference>
<proteinExistence type="predicted"/>
<dbReference type="GeneID" id="62198117"/>
<evidence type="ECO:0000256" key="1">
    <source>
        <dbReference type="SAM" id="Phobius"/>
    </source>
</evidence>
<feature type="transmembrane region" description="Helical" evidence="1">
    <location>
        <begin position="59"/>
        <end position="85"/>
    </location>
</feature>
<gene>
    <name evidence="2" type="ORF">FOA43_004717</name>
</gene>
<keyword evidence="1" id="KW-0472">Membrane</keyword>
<dbReference type="AlphaFoldDB" id="A0A875SD12"/>
<accession>A0A875SD12</accession>
<evidence type="ECO:0000313" key="2">
    <source>
        <dbReference type="EMBL" id="QPG77309.1"/>
    </source>
</evidence>
<dbReference type="OrthoDB" id="4095312at2759"/>
<sequence length="472" mass="54603">MLRQLVGTQILTLGLRPQLIQQNVKLASRSAAFWRIGTNLQVFKRMLKESGDSEWKYRLLLFLGLFIVLNFLFNIMMAVLTNIYLQRLQPSTVRFGLLVNSEYKQGIVEEMIKMNDMKANEKYLNCLRMLARDNGMDNEDVNVKPDDGESNNSGLHDICNIIMGEEQLDKWYYEKRDPNYISKYCDLILRYAMTLSDDKSQVAYESIDKCFQIVNRYEKLSHKSMGSYSLKNKALRTKADIMKSRGENFKVVESCMLDSIRLVEENEFKNDYPPDRDVGIVPEGEISSNNLANSLLDLCSLYTDTREPKYMSKALSILISELRSLEEEYHALDKRYDSGALYRKKKVIRSGDEKRLMELGFEKIPLIQMEISEILWYSKHYEKAIEMAKNSAQKSSMYSHGNYNSAKIAKIGFNNLSKMYHRMGDEEVAELCQLQSEAIEVPLNAFITPSSTVRNAVLEYWFGSWGNFLFPG</sequence>
<name>A0A875SD12_EENNA</name>
<keyword evidence="1" id="KW-0812">Transmembrane</keyword>
<organism evidence="2 3">
    <name type="scientific">Eeniella nana</name>
    <name type="common">Yeast</name>
    <name type="synonym">Brettanomyces nanus</name>
    <dbReference type="NCBI Taxonomy" id="13502"/>
    <lineage>
        <taxon>Eukaryota</taxon>
        <taxon>Fungi</taxon>
        <taxon>Dikarya</taxon>
        <taxon>Ascomycota</taxon>
        <taxon>Saccharomycotina</taxon>
        <taxon>Pichiomycetes</taxon>
        <taxon>Pichiales</taxon>
        <taxon>Pichiaceae</taxon>
        <taxon>Brettanomyces</taxon>
    </lineage>
</organism>
<keyword evidence="3" id="KW-1185">Reference proteome</keyword>
<protein>
    <submittedName>
        <fullName evidence="2">Uncharacterized protein</fullName>
    </submittedName>
</protein>